<dbReference type="AlphaFoldDB" id="A0A6I2UW94"/>
<evidence type="ECO:0000256" key="2">
    <source>
        <dbReference type="ARBA" id="ARBA00022490"/>
    </source>
</evidence>
<evidence type="ECO:0000256" key="4">
    <source>
        <dbReference type="ARBA" id="ARBA00022801"/>
    </source>
</evidence>
<dbReference type="PIRSF" id="PIRSF006488">
    <property type="entry name" value="Exonuc_VII_S"/>
    <property type="match status" value="1"/>
</dbReference>
<comment type="catalytic activity">
    <reaction evidence="6">
        <text>Exonucleolytic cleavage in either 5'- to 3'- or 3'- to 5'-direction to yield nucleoside 5'-phosphates.</text>
        <dbReference type="EC" id="3.1.11.6"/>
    </reaction>
</comment>
<sequence length="81" mass="9046">MPRKKELSFEESLTELERIVTAMESGDSSLKELMANYSEGVKLGTHCFQVLNRAEKAMDLLIDESAELATAKELKIEGDEP</sequence>
<protein>
    <recommendedName>
        <fullName evidence="6">Exodeoxyribonuclease 7 small subunit</fullName>
        <ecNumber evidence="6">3.1.11.6</ecNumber>
    </recommendedName>
    <alternativeName>
        <fullName evidence="6">Exodeoxyribonuclease VII small subunit</fullName>
        <shortName evidence="6">Exonuclease VII small subunit</shortName>
    </alternativeName>
</protein>
<gene>
    <name evidence="6 7" type="primary">xseB</name>
    <name evidence="7" type="ORF">FYJ78_04055</name>
</gene>
<dbReference type="Pfam" id="PF02609">
    <property type="entry name" value="Exonuc_VII_S"/>
    <property type="match status" value="1"/>
</dbReference>
<dbReference type="EC" id="3.1.11.6" evidence="6"/>
<dbReference type="RefSeq" id="WP_154620138.1">
    <property type="nucleotide sequence ID" value="NZ_CBCTNG010000002.1"/>
</dbReference>
<evidence type="ECO:0000313" key="7">
    <source>
        <dbReference type="EMBL" id="MSV24370.1"/>
    </source>
</evidence>
<comment type="caution">
    <text evidence="7">The sequence shown here is derived from an EMBL/GenBank/DDBJ whole genome shotgun (WGS) entry which is preliminary data.</text>
</comment>
<keyword evidence="5 6" id="KW-0269">Exonuclease</keyword>
<keyword evidence="8" id="KW-1185">Reference proteome</keyword>
<evidence type="ECO:0000256" key="3">
    <source>
        <dbReference type="ARBA" id="ARBA00022722"/>
    </source>
</evidence>
<comment type="function">
    <text evidence="6">Bidirectionally degrades single-stranded DNA into large acid-insoluble oligonucleotides, which are then degraded further into small acid-soluble oligonucleotides.</text>
</comment>
<accession>A0A6I2UW94</accession>
<comment type="subunit">
    <text evidence="6">Heterooligomer composed of large and small subunits.</text>
</comment>
<comment type="subcellular location">
    <subcellularLocation>
        <location evidence="6">Cytoplasm</location>
    </subcellularLocation>
</comment>
<proteinExistence type="inferred from homology"/>
<reference evidence="7 8" key="1">
    <citation type="submission" date="2019-08" db="EMBL/GenBank/DDBJ databases">
        <title>In-depth cultivation of the pig gut microbiome towards novel bacterial diversity and tailored functional studies.</title>
        <authorList>
            <person name="Wylensek D."/>
            <person name="Hitch T.C.A."/>
            <person name="Clavel T."/>
        </authorList>
    </citation>
    <scope>NUCLEOTIDE SEQUENCE [LARGE SCALE GENOMIC DNA]</scope>
    <source>
        <strain evidence="8">WCA-380-WT-3B3</strain>
    </source>
</reference>
<name>A0A6I2UW94_9FIRM</name>
<organism evidence="7 8">
    <name type="scientific">Selenomonas montiformis</name>
    <dbReference type="NCBI Taxonomy" id="2652285"/>
    <lineage>
        <taxon>Bacteria</taxon>
        <taxon>Bacillati</taxon>
        <taxon>Bacillota</taxon>
        <taxon>Negativicutes</taxon>
        <taxon>Selenomonadales</taxon>
        <taxon>Selenomonadaceae</taxon>
        <taxon>Selenomonas</taxon>
    </lineage>
</organism>
<dbReference type="Gene3D" id="1.10.287.1040">
    <property type="entry name" value="Exonuclease VII, small subunit"/>
    <property type="match status" value="1"/>
</dbReference>
<comment type="similarity">
    <text evidence="1 6">Belongs to the XseB family.</text>
</comment>
<evidence type="ECO:0000256" key="6">
    <source>
        <dbReference type="HAMAP-Rule" id="MF_00337"/>
    </source>
</evidence>
<keyword evidence="3 6" id="KW-0540">Nuclease</keyword>
<dbReference type="GO" id="GO:0009318">
    <property type="term" value="C:exodeoxyribonuclease VII complex"/>
    <property type="evidence" value="ECO:0007669"/>
    <property type="project" value="UniProtKB-UniRule"/>
</dbReference>
<evidence type="ECO:0000313" key="8">
    <source>
        <dbReference type="Proteomes" id="UP000430222"/>
    </source>
</evidence>
<dbReference type="PANTHER" id="PTHR34137:SF1">
    <property type="entry name" value="EXODEOXYRIBONUCLEASE 7 SMALL SUBUNIT"/>
    <property type="match status" value="1"/>
</dbReference>
<dbReference type="EMBL" id="VUNL01000003">
    <property type="protein sequence ID" value="MSV24370.1"/>
    <property type="molecule type" value="Genomic_DNA"/>
</dbReference>
<dbReference type="GO" id="GO:0005829">
    <property type="term" value="C:cytosol"/>
    <property type="evidence" value="ECO:0007669"/>
    <property type="project" value="TreeGrafter"/>
</dbReference>
<dbReference type="GO" id="GO:0008855">
    <property type="term" value="F:exodeoxyribonuclease VII activity"/>
    <property type="evidence" value="ECO:0007669"/>
    <property type="project" value="UniProtKB-UniRule"/>
</dbReference>
<keyword evidence="4 6" id="KW-0378">Hydrolase</keyword>
<dbReference type="GO" id="GO:0006308">
    <property type="term" value="P:DNA catabolic process"/>
    <property type="evidence" value="ECO:0007669"/>
    <property type="project" value="UniProtKB-UniRule"/>
</dbReference>
<dbReference type="PANTHER" id="PTHR34137">
    <property type="entry name" value="EXODEOXYRIBONUCLEASE 7 SMALL SUBUNIT"/>
    <property type="match status" value="1"/>
</dbReference>
<keyword evidence="2 6" id="KW-0963">Cytoplasm</keyword>
<dbReference type="SUPFAM" id="SSF116842">
    <property type="entry name" value="XseB-like"/>
    <property type="match status" value="1"/>
</dbReference>
<dbReference type="NCBIfam" id="TIGR01280">
    <property type="entry name" value="xseB"/>
    <property type="match status" value="1"/>
</dbReference>
<evidence type="ECO:0000256" key="1">
    <source>
        <dbReference type="ARBA" id="ARBA00009998"/>
    </source>
</evidence>
<dbReference type="InterPro" id="IPR037004">
    <property type="entry name" value="Exonuc_VII_ssu_sf"/>
</dbReference>
<dbReference type="HAMAP" id="MF_00337">
    <property type="entry name" value="Exonuc_7_S"/>
    <property type="match status" value="1"/>
</dbReference>
<evidence type="ECO:0000256" key="5">
    <source>
        <dbReference type="ARBA" id="ARBA00022839"/>
    </source>
</evidence>
<dbReference type="InterPro" id="IPR003761">
    <property type="entry name" value="Exonuc_VII_S"/>
</dbReference>
<dbReference type="Proteomes" id="UP000430222">
    <property type="component" value="Unassembled WGS sequence"/>
</dbReference>